<evidence type="ECO:0000313" key="3">
    <source>
        <dbReference type="EMBL" id="MBR0670588.1"/>
    </source>
</evidence>
<feature type="non-terminal residue" evidence="3">
    <location>
        <position position="128"/>
    </location>
</feature>
<sequence length="128" mass="12409">MTDSPDYRLARRLLVVRLATAGGTAALPGAALAQGVKGEGGGTPAPAPAPSPAPVPPRNAPSGVSDTDPGDPAGQGRGGGRPPVKGGQQRQQQSGLTDADPGDPPNNGRGPQGGGRPMGPTDADPGDP</sequence>
<dbReference type="Proteomes" id="UP001138751">
    <property type="component" value="Unassembled WGS sequence"/>
</dbReference>
<feature type="chain" id="PRO_5040946263" description="Translation initiation factor IF-2" evidence="2">
    <location>
        <begin position="34"/>
        <end position="128"/>
    </location>
</feature>
<comment type="caution">
    <text evidence="3">The sequence shown here is derived from an EMBL/GenBank/DDBJ whole genome shotgun (WGS) entry which is preliminary data.</text>
</comment>
<feature type="signal peptide" evidence="2">
    <location>
        <begin position="1"/>
        <end position="33"/>
    </location>
</feature>
<evidence type="ECO:0000256" key="1">
    <source>
        <dbReference type="SAM" id="MobiDB-lite"/>
    </source>
</evidence>
<reference evidence="3" key="2">
    <citation type="journal article" date="2021" name="Syst. Appl. Microbiol.">
        <title>Roseomonas hellenica sp. nov., isolated from roots of wild-growing Alkanna tinctoria.</title>
        <authorList>
            <person name="Rat A."/>
            <person name="Naranjo H.D."/>
            <person name="Lebbe L."/>
            <person name="Cnockaert M."/>
            <person name="Krigas N."/>
            <person name="Grigoriadou K."/>
            <person name="Maloupa E."/>
            <person name="Willems A."/>
        </authorList>
    </citation>
    <scope>NUCLEOTIDE SEQUENCE</scope>
    <source>
        <strain evidence="3">LMG 31231</strain>
    </source>
</reference>
<accession>A0A9X9WTV9</accession>
<reference evidence="3" key="1">
    <citation type="submission" date="2020-01" db="EMBL/GenBank/DDBJ databases">
        <authorList>
            <person name="Rat A."/>
        </authorList>
    </citation>
    <scope>NUCLEOTIDE SEQUENCE</scope>
    <source>
        <strain evidence="3">LMG 31231</strain>
    </source>
</reference>
<dbReference type="EMBL" id="JAAEDM010000009">
    <property type="protein sequence ID" value="MBR0670588.1"/>
    <property type="molecule type" value="Genomic_DNA"/>
</dbReference>
<dbReference type="AlphaFoldDB" id="A0A9X9WTV9"/>
<keyword evidence="4" id="KW-1185">Reference proteome</keyword>
<name>A0A9X9WTV9_9PROT</name>
<protein>
    <recommendedName>
        <fullName evidence="5">Translation initiation factor IF-2</fullName>
    </recommendedName>
</protein>
<evidence type="ECO:0000256" key="2">
    <source>
        <dbReference type="SAM" id="SignalP"/>
    </source>
</evidence>
<evidence type="ECO:0008006" key="5">
    <source>
        <dbReference type="Google" id="ProtNLM"/>
    </source>
</evidence>
<feature type="compositionally biased region" description="Pro residues" evidence="1">
    <location>
        <begin position="45"/>
        <end position="59"/>
    </location>
</feature>
<gene>
    <name evidence="3" type="ORF">GXW76_05355</name>
</gene>
<proteinExistence type="predicted"/>
<feature type="compositionally biased region" description="Low complexity" evidence="1">
    <location>
        <begin position="82"/>
        <end position="95"/>
    </location>
</feature>
<organism evidence="3 4">
    <name type="scientific">Neoroseomonas soli</name>
    <dbReference type="NCBI Taxonomy" id="1081025"/>
    <lineage>
        <taxon>Bacteria</taxon>
        <taxon>Pseudomonadati</taxon>
        <taxon>Pseudomonadota</taxon>
        <taxon>Alphaproteobacteria</taxon>
        <taxon>Acetobacterales</taxon>
        <taxon>Acetobacteraceae</taxon>
        <taxon>Neoroseomonas</taxon>
    </lineage>
</organism>
<keyword evidence="2" id="KW-0732">Signal</keyword>
<dbReference type="PROSITE" id="PS51318">
    <property type="entry name" value="TAT"/>
    <property type="match status" value="1"/>
</dbReference>
<feature type="region of interest" description="Disordered" evidence="1">
    <location>
        <begin position="34"/>
        <end position="128"/>
    </location>
</feature>
<evidence type="ECO:0000313" key="4">
    <source>
        <dbReference type="Proteomes" id="UP001138751"/>
    </source>
</evidence>
<dbReference type="InterPro" id="IPR006311">
    <property type="entry name" value="TAT_signal"/>
</dbReference>